<feature type="compositionally biased region" description="Polar residues" evidence="1">
    <location>
        <begin position="426"/>
        <end position="437"/>
    </location>
</feature>
<feature type="region of interest" description="Disordered" evidence="1">
    <location>
        <begin position="341"/>
        <end position="437"/>
    </location>
</feature>
<proteinExistence type="predicted"/>
<sequence length="561" mass="66155">MEDFLYRDKKIRDFLRPIREKEINHIVRELCLLGIKVFQERNNGIAHYSLINVKDCLREYINECQTAEYYKRFCSSTINDDHQDMHDLENSRAYPQDQFCEERSRHIKSQGNFCDRRMEDFRRSQHSRTHSHKSLRNNQGEIYSTQEGSQENDQEGIISGEGNFHQRSRSHSYGDKSRSPPMNDRRIPPDFHSLNADAGPDLSAVIDHRVRSNEKDRLAQIVTTLDRSMKYNHEMPYKRGATSPLKSCIQNAEVKVSRGGVAIAFDPWKQSRKRNSKRNLPQRNVDEEYFYDHICDDEEIRIADGHFFNSQAKSSGIQTRIDPQVEKLARRDMKLALKQRRKYEHKRRRVKESTKNKSDKFFKKKRNNKSPYKNVKSKIKLSVMKDKSRARERSGFKPMRRQTRSVTKSFTQREVERPVPYPPGFNQGNTFNDKNNSMNEHVAVDHSRTAIFGTREDPFKRNLQDADQRENSQKNQNPTFGRHEGSKEEISHHHSAEHINSDLREKEQDRGPSIHKYRSLRCPYSGLTRTYTDSDLVKSPENPIHSRLPLRGPIMPYRREF</sequence>
<dbReference type="EMBL" id="CAMPGE010003596">
    <property type="protein sequence ID" value="CAI2362434.1"/>
    <property type="molecule type" value="Genomic_DNA"/>
</dbReference>
<evidence type="ECO:0000256" key="1">
    <source>
        <dbReference type="SAM" id="MobiDB-lite"/>
    </source>
</evidence>
<accession>A0AAD1UBL1</accession>
<dbReference type="AlphaFoldDB" id="A0AAD1UBL1"/>
<feature type="compositionally biased region" description="Basic and acidic residues" evidence="1">
    <location>
        <begin position="481"/>
        <end position="512"/>
    </location>
</feature>
<organism evidence="2 3">
    <name type="scientific">Euplotes crassus</name>
    <dbReference type="NCBI Taxonomy" id="5936"/>
    <lineage>
        <taxon>Eukaryota</taxon>
        <taxon>Sar</taxon>
        <taxon>Alveolata</taxon>
        <taxon>Ciliophora</taxon>
        <taxon>Intramacronucleata</taxon>
        <taxon>Spirotrichea</taxon>
        <taxon>Hypotrichia</taxon>
        <taxon>Euplotida</taxon>
        <taxon>Euplotidae</taxon>
        <taxon>Moneuplotes</taxon>
    </lineage>
</organism>
<feature type="compositionally biased region" description="Basic and acidic residues" evidence="1">
    <location>
        <begin position="463"/>
        <end position="472"/>
    </location>
</feature>
<feature type="compositionally biased region" description="Basic residues" evidence="1">
    <location>
        <begin position="341"/>
        <end position="350"/>
    </location>
</feature>
<comment type="caution">
    <text evidence="2">The sequence shown here is derived from an EMBL/GenBank/DDBJ whole genome shotgun (WGS) entry which is preliminary data.</text>
</comment>
<feature type="compositionally biased region" description="Basic and acidic residues" evidence="1">
    <location>
        <begin position="351"/>
        <end position="361"/>
    </location>
</feature>
<protein>
    <submittedName>
        <fullName evidence="2">Uncharacterized protein</fullName>
    </submittedName>
</protein>
<feature type="region of interest" description="Disordered" evidence="1">
    <location>
        <begin position="121"/>
        <end position="199"/>
    </location>
</feature>
<feature type="compositionally biased region" description="Basic residues" evidence="1">
    <location>
        <begin position="124"/>
        <end position="135"/>
    </location>
</feature>
<feature type="compositionally biased region" description="Polar residues" evidence="1">
    <location>
        <begin position="136"/>
        <end position="151"/>
    </location>
</feature>
<name>A0AAD1UBL1_EUPCR</name>
<keyword evidence="3" id="KW-1185">Reference proteome</keyword>
<evidence type="ECO:0000313" key="3">
    <source>
        <dbReference type="Proteomes" id="UP001295684"/>
    </source>
</evidence>
<feature type="compositionally biased region" description="Basic and acidic residues" evidence="1">
    <location>
        <begin position="383"/>
        <end position="395"/>
    </location>
</feature>
<feature type="compositionally biased region" description="Basic and acidic residues" evidence="1">
    <location>
        <begin position="172"/>
        <end position="189"/>
    </location>
</feature>
<feature type="region of interest" description="Disordered" evidence="1">
    <location>
        <begin position="463"/>
        <end position="517"/>
    </location>
</feature>
<evidence type="ECO:0000313" key="2">
    <source>
        <dbReference type="EMBL" id="CAI2362434.1"/>
    </source>
</evidence>
<reference evidence="2" key="1">
    <citation type="submission" date="2023-07" db="EMBL/GenBank/DDBJ databases">
        <authorList>
            <consortium name="AG Swart"/>
            <person name="Singh M."/>
            <person name="Singh A."/>
            <person name="Seah K."/>
            <person name="Emmerich C."/>
        </authorList>
    </citation>
    <scope>NUCLEOTIDE SEQUENCE</scope>
    <source>
        <strain evidence="2">DP1</strain>
    </source>
</reference>
<dbReference type="Proteomes" id="UP001295684">
    <property type="component" value="Unassembled WGS sequence"/>
</dbReference>
<gene>
    <name evidence="2" type="ORF">ECRASSUSDP1_LOCUS3757</name>
</gene>